<keyword evidence="1" id="KW-0853">WD repeat</keyword>
<dbReference type="InterPro" id="IPR036322">
    <property type="entry name" value="WD40_repeat_dom_sf"/>
</dbReference>
<dbReference type="GeneTree" id="ENSGT00530000063583"/>
<dbReference type="PANTHER" id="PTHR45532">
    <property type="entry name" value="WD REPEAT-CONTAINING PROTEIN 97"/>
    <property type="match status" value="1"/>
</dbReference>
<dbReference type="SUPFAM" id="SSF50978">
    <property type="entry name" value="WD40 repeat-like"/>
    <property type="match status" value="2"/>
</dbReference>
<reference evidence="2" key="3">
    <citation type="submission" date="2025-09" db="UniProtKB">
        <authorList>
            <consortium name="Ensembl"/>
        </authorList>
    </citation>
    <scope>IDENTIFICATION</scope>
</reference>
<feature type="repeat" description="WD" evidence="1">
    <location>
        <begin position="179"/>
        <end position="211"/>
    </location>
</feature>
<dbReference type="PANTHER" id="PTHR45532:SF4">
    <property type="entry name" value="WD REPEAT-CONTAINING PROTEIN 55 HOMOLOG"/>
    <property type="match status" value="1"/>
</dbReference>
<dbReference type="Ensembl" id="ENSPNAT00000021110.2">
    <property type="protein sequence ID" value="ENSPNAP00000013506.2"/>
    <property type="gene ID" value="ENSPNAG00000019365.2"/>
</dbReference>
<evidence type="ECO:0000313" key="2">
    <source>
        <dbReference type="Ensembl" id="ENSPNAP00000013506.2"/>
    </source>
</evidence>
<keyword evidence="3" id="KW-1185">Reference proteome</keyword>
<dbReference type="STRING" id="42514.ENSPNAP00000013506"/>
<evidence type="ECO:0000313" key="3">
    <source>
        <dbReference type="Proteomes" id="UP001501920"/>
    </source>
</evidence>
<proteinExistence type="predicted"/>
<sequence>MENNYKVDHLVFIPSQRAFVGACSDLSLRVFSNPGQGMVLQYQAVLLSSVLCMHYCKDTEELLTGGMGIITFWGFWTSLDVQLGIVRVLDWNCCSLRSDSTISALVTEQQSSILYALCDRRIKSFHVKYKKELRSFHGRGQGSLRCVSSDWVQRYLYTGDISGCVQVWSQDSRSLLQEFHAHSRCVTAMVLRPNTQTLLTSSQDGWVKEWSCCGELLAKLFLDDPGGVRSMWLINEHQILCHSLSSFYVWQLQSIYKPFYSSGHGLQYLQRVECGPARARILAMSQDSIVQIISPVSGEMLLLAWPFPLLERALAFAYDPGQDNLFVAFGTPEVLVLDTSLCPCPAKRILCISKNRDQDESVMSLEVVMMAGASNTPPPSLVFSGHRNGKLQLLSAPPRFHCQARKAHGGTVLQISSLPGPKAQLCCYGEDEQLTVWSVEVGVEQVELALIIRISPHSRLMLTKLMQGLIFAVSPGYSLLLYSLVDGKGLAMERNPPTAITCMDYCAALGLVAVSGPAGIVEVWDTRGLQLAEIQLSAPVGHVCFANARGDLLACFSGSISIIAGVRYLPVSLLKQVLAQAPGDDLLEDPVPFLPCSSSCYDLGLVPKFLLKPGEAVPEMEIAHSPSTGPIMTIMEFVLTFVLGSQYFTSPADKKLSKQEEEIITMEKTEPESLDRGQVEISQQQLDVEPVTLGWPVAPDGFIPNSVIRKWGQNQEQQVPEKPTEAKALQGVSTDKHLHKRVKVIKVRAQRISKPVTVKELSGNEFFIEPELEEEDIFKRGSFEDLLKKIAQSQWLAKKPKTDELESVMQAVMLSMDCMDPRVYISCAEALYSLREAYGIPPEIKKQLTHNLIRDVQKGNPNWKRLDALKTLLQLDLLLEEDLFVVAEALTDEGQDLRQLARDAVAQVFSINTKETLLARLHHIKEGPTRQVQTCTVIAHSGLSLTGV</sequence>
<name>A0A3B4CRW8_PYGNA</name>
<dbReference type="SMART" id="SM00320">
    <property type="entry name" value="WD40"/>
    <property type="match status" value="4"/>
</dbReference>
<dbReference type="OMA" id="AFAHISC"/>
<accession>A0A3B4CRW8</accession>
<evidence type="ECO:0000256" key="1">
    <source>
        <dbReference type="PROSITE-ProRule" id="PRU00221"/>
    </source>
</evidence>
<dbReference type="Gene3D" id="2.130.10.10">
    <property type="entry name" value="YVTN repeat-like/Quinoprotein amine dehydrogenase"/>
    <property type="match status" value="2"/>
</dbReference>
<dbReference type="PROSITE" id="PS50082">
    <property type="entry name" value="WD_REPEATS_2"/>
    <property type="match status" value="1"/>
</dbReference>
<dbReference type="Proteomes" id="UP001501920">
    <property type="component" value="Chromosome 7"/>
</dbReference>
<dbReference type="AlphaFoldDB" id="A0A3B4CRW8"/>
<dbReference type="PROSITE" id="PS50294">
    <property type="entry name" value="WD_REPEATS_REGION"/>
    <property type="match status" value="1"/>
</dbReference>
<reference evidence="2 3" key="1">
    <citation type="submission" date="2020-10" db="EMBL/GenBank/DDBJ databases">
        <title>Pygocentrus nattereri (red-bellied piranha) genome, fPygNat1, primary haplotype.</title>
        <authorList>
            <person name="Myers G."/>
            <person name="Meyer A."/>
            <person name="Karagic N."/>
            <person name="Pippel M."/>
            <person name="Winkler S."/>
            <person name="Tracey A."/>
            <person name="Wood J."/>
            <person name="Formenti G."/>
            <person name="Howe K."/>
            <person name="Fedrigo O."/>
            <person name="Jarvis E.D."/>
        </authorList>
    </citation>
    <scope>NUCLEOTIDE SEQUENCE [LARGE SCALE GENOMIC DNA]</scope>
</reference>
<organism evidence="2 3">
    <name type="scientific">Pygocentrus nattereri</name>
    <name type="common">Red-bellied piranha</name>
    <dbReference type="NCBI Taxonomy" id="42514"/>
    <lineage>
        <taxon>Eukaryota</taxon>
        <taxon>Metazoa</taxon>
        <taxon>Chordata</taxon>
        <taxon>Craniata</taxon>
        <taxon>Vertebrata</taxon>
        <taxon>Euteleostomi</taxon>
        <taxon>Actinopterygii</taxon>
        <taxon>Neopterygii</taxon>
        <taxon>Teleostei</taxon>
        <taxon>Ostariophysi</taxon>
        <taxon>Characiformes</taxon>
        <taxon>Characoidei</taxon>
        <taxon>Pygocentrus</taxon>
    </lineage>
</organism>
<dbReference type="Pfam" id="PF00400">
    <property type="entry name" value="WD40"/>
    <property type="match status" value="1"/>
</dbReference>
<reference evidence="2" key="2">
    <citation type="submission" date="2025-08" db="UniProtKB">
        <authorList>
            <consortium name="Ensembl"/>
        </authorList>
    </citation>
    <scope>IDENTIFICATION</scope>
</reference>
<dbReference type="InterPro" id="IPR001680">
    <property type="entry name" value="WD40_rpt"/>
</dbReference>
<protein>
    <submittedName>
        <fullName evidence="2">Uncharacterized protein</fullName>
    </submittedName>
</protein>
<dbReference type="InterPro" id="IPR015943">
    <property type="entry name" value="WD40/YVTN_repeat-like_dom_sf"/>
</dbReference>